<dbReference type="VEuPathDB" id="CryptoDB:Cvel_4488"/>
<protein>
    <submittedName>
        <fullName evidence="1">Uncharacterized protein</fullName>
    </submittedName>
</protein>
<sequence length="293" mass="33306">MPELPIFQKYFQLLSLVSFFTHYFPSLESLGLRADLPTQQRVSINPSQGFTFSKELPPKPRRSFRRFEVKMSKRDVLRAIDAERVLQTLHNGTDPQLEAIGEKIASALSERIAKGLPRSLFDGQCEIREEVKSFLKRSGKIKELLQDLQGVETSTRELAGSMKELWGKPLSLRHTDGSHLQACESLTQHFCEVAHQLCSDMRFVQVSSLVLQLKSRGRFEKTLQAKCREVSPELLSATRCPVSLASVKKQVEERVEKWVSLLRLIEDPVTHLLDKSGPQDGFWLESVSLSTLE</sequence>
<proteinExistence type="predicted"/>
<reference evidence="1" key="1">
    <citation type="submission" date="2014-11" db="EMBL/GenBank/DDBJ databases">
        <authorList>
            <person name="Otto D Thomas"/>
            <person name="Naeem Raeece"/>
        </authorList>
    </citation>
    <scope>NUCLEOTIDE SEQUENCE</scope>
</reference>
<accession>A0A0G4GCX2</accession>
<name>A0A0G4GCX2_9ALVE</name>
<organism evidence="1">
    <name type="scientific">Chromera velia CCMP2878</name>
    <dbReference type="NCBI Taxonomy" id="1169474"/>
    <lineage>
        <taxon>Eukaryota</taxon>
        <taxon>Sar</taxon>
        <taxon>Alveolata</taxon>
        <taxon>Colpodellida</taxon>
        <taxon>Chromeraceae</taxon>
        <taxon>Chromera</taxon>
    </lineage>
</organism>
<dbReference type="EMBL" id="CDMZ01001070">
    <property type="protein sequence ID" value="CEM26653.1"/>
    <property type="molecule type" value="Genomic_DNA"/>
</dbReference>
<gene>
    <name evidence="1" type="ORF">Cvel_4488</name>
</gene>
<evidence type="ECO:0000313" key="1">
    <source>
        <dbReference type="EMBL" id="CEM26653.1"/>
    </source>
</evidence>
<dbReference type="AlphaFoldDB" id="A0A0G4GCX2"/>